<comment type="caution">
    <text evidence="3">The sequence shown here is derived from an EMBL/GenBank/DDBJ whole genome shotgun (WGS) entry which is preliminary data.</text>
</comment>
<evidence type="ECO:0000313" key="3">
    <source>
        <dbReference type="EMBL" id="OZG58441.1"/>
    </source>
</evidence>
<dbReference type="InterPro" id="IPR011089">
    <property type="entry name" value="GmrSD_C"/>
</dbReference>
<evidence type="ECO:0000259" key="2">
    <source>
        <dbReference type="Pfam" id="PF07510"/>
    </source>
</evidence>
<protein>
    <submittedName>
        <fullName evidence="3">Type I restriction-modification system protein</fullName>
    </submittedName>
</protein>
<accession>A0A261FGZ5</accession>
<organism evidence="3 4">
    <name type="scientific">Bifidobacterium tissieri</name>
    <dbReference type="NCBI Taxonomy" id="1630162"/>
    <lineage>
        <taxon>Bacteria</taxon>
        <taxon>Bacillati</taxon>
        <taxon>Actinomycetota</taxon>
        <taxon>Actinomycetes</taxon>
        <taxon>Bifidobacteriales</taxon>
        <taxon>Bifidobacteriaceae</taxon>
        <taxon>Bifidobacterium</taxon>
    </lineage>
</organism>
<keyword evidence="4" id="KW-1185">Reference proteome</keyword>
<evidence type="ECO:0000313" key="4">
    <source>
        <dbReference type="Proteomes" id="UP000216444"/>
    </source>
</evidence>
<dbReference type="Proteomes" id="UP000216444">
    <property type="component" value="Unassembled WGS sequence"/>
</dbReference>
<dbReference type="PANTHER" id="PTHR35149:SF1">
    <property type="entry name" value="DUF5655 DOMAIN-CONTAINING PROTEIN"/>
    <property type="match status" value="1"/>
</dbReference>
<dbReference type="Pfam" id="PF03235">
    <property type="entry name" value="GmrSD_N"/>
    <property type="match status" value="1"/>
</dbReference>
<feature type="domain" description="GmrSD restriction endonucleases N-terminal" evidence="1">
    <location>
        <begin position="18"/>
        <end position="249"/>
    </location>
</feature>
<gene>
    <name evidence="3" type="ORF">BTIS_0810</name>
</gene>
<dbReference type="AlphaFoldDB" id="A0A261FGZ5"/>
<proteinExistence type="predicted"/>
<dbReference type="PANTHER" id="PTHR35149">
    <property type="entry name" value="SLL5132 PROTEIN"/>
    <property type="match status" value="1"/>
</dbReference>
<reference evidence="3 4" key="1">
    <citation type="journal article" date="2017" name="BMC Genomics">
        <title>Comparative genomic and phylogenomic analyses of the Bifidobacteriaceae family.</title>
        <authorList>
            <person name="Lugli G.A."/>
            <person name="Milani C."/>
            <person name="Turroni F."/>
            <person name="Duranti S."/>
            <person name="Mancabelli L."/>
            <person name="Mangifesta M."/>
            <person name="Ferrario C."/>
            <person name="Modesto M."/>
            <person name="Mattarelli P."/>
            <person name="Jiri K."/>
            <person name="van Sinderen D."/>
            <person name="Ventura M."/>
        </authorList>
    </citation>
    <scope>NUCLEOTIDE SEQUENCE [LARGE SCALE GENOMIC DNA]</scope>
    <source>
        <strain evidence="3 4">DSM 100201</strain>
    </source>
</reference>
<feature type="domain" description="GmrSD restriction endonucleases C-terminal" evidence="2">
    <location>
        <begin position="452"/>
        <end position="636"/>
    </location>
</feature>
<dbReference type="EMBL" id="MWWV01000004">
    <property type="protein sequence ID" value="OZG58441.1"/>
    <property type="molecule type" value="Genomic_DNA"/>
</dbReference>
<name>A0A261FGZ5_9BIFI</name>
<evidence type="ECO:0000259" key="1">
    <source>
        <dbReference type="Pfam" id="PF03235"/>
    </source>
</evidence>
<dbReference type="Pfam" id="PF07510">
    <property type="entry name" value="GmrSD_C"/>
    <property type="match status" value="1"/>
</dbReference>
<dbReference type="InterPro" id="IPR004919">
    <property type="entry name" value="GmrSD_N"/>
</dbReference>
<sequence length="650" mass="74338">MQIDSHPKQFAELFPVETTKGFIIPEYQRRYSWKNEQIEQLFNDIWEEDEGYYIGNLLVTNDPEDKDRPDVIDGQQRLITTSLLLLGIWNKLEIMWRQLSALSGEAQSSDEEQTLNVSKDIKKIGKIQDYILHRLYIFDKDDEPVTPRITPLKEDRDYYNALLSQITDNPQKVSGNRVFNNRYRHICELFNDEEKFPDVSSVDQFYHKLLSTTILQISVTELSDAFSVFSSLNAKGLPLTLVDLLKGQFIGEASRKGIDKSETLEDWDEFVGIFTAKDEDVNVSIVTQFLLNNYDVFESTGTKSITKGKALRLYETVIQDEYRRGSNYLDTLLSRAELFAMITRVDGHHHADGRIDRQLDALKRLDSTQAIPLLLSLFADQKTFGLTNDHVSQILDILIDFYVRRNITLVPKSSNTRSRMLGLVRELTSLAGPRGKAAVNLIASTLKEISSSDSVFLEALKSEGLYDKNAKTARYVLIALERGLTGTSSFDKGHPDNLDELGDNGKPIWTIEHILPEGENLPKWWREMISPDDPDPETAASIQEQYVHLLGNLTLTPYNSEFKQKPFVNAEDSYEDGMESYDKSKRDYRVNGHFVGMRHPFRLNASIPDTANGETIETKTSWTPQDIQRRTEFLANEVVKLFAFPEDVTE</sequence>